<feature type="transmembrane region" description="Helical" evidence="6">
    <location>
        <begin position="320"/>
        <end position="339"/>
    </location>
</feature>
<dbReference type="eggNOG" id="COG0658">
    <property type="taxonomic scope" value="Bacteria"/>
</dbReference>
<comment type="subcellular location">
    <subcellularLocation>
        <location evidence="1">Cell membrane</location>
        <topology evidence="1">Multi-pass membrane protein</topology>
    </subcellularLocation>
</comment>
<dbReference type="InterPro" id="IPR004477">
    <property type="entry name" value="ComEC_N"/>
</dbReference>
<keyword evidence="5 6" id="KW-0472">Membrane</keyword>
<evidence type="ECO:0000256" key="2">
    <source>
        <dbReference type="ARBA" id="ARBA00022475"/>
    </source>
</evidence>
<dbReference type="HOGENOM" id="CLU_010363_5_0_10"/>
<keyword evidence="2" id="KW-1003">Cell membrane</keyword>
<proteinExistence type="predicted"/>
<name>A0A060REQ9_9BACT</name>
<protein>
    <submittedName>
        <fullName evidence="8">Competence protein</fullName>
    </submittedName>
</protein>
<dbReference type="AlphaFoldDB" id="A0A060REQ9"/>
<dbReference type="GO" id="GO:0005886">
    <property type="term" value="C:plasma membrane"/>
    <property type="evidence" value="ECO:0007669"/>
    <property type="project" value="UniProtKB-SubCell"/>
</dbReference>
<dbReference type="PANTHER" id="PTHR30619:SF1">
    <property type="entry name" value="RECOMBINATION PROTEIN 2"/>
    <property type="match status" value="1"/>
</dbReference>
<dbReference type="STRING" id="1433126.BN938_2848"/>
<feature type="domain" description="ComEC/Rec2-related protein" evidence="7">
    <location>
        <begin position="195"/>
        <end position="453"/>
    </location>
</feature>
<dbReference type="KEGG" id="rbc:BN938_2848"/>
<evidence type="ECO:0000313" key="9">
    <source>
        <dbReference type="Proteomes" id="UP000027616"/>
    </source>
</evidence>
<accession>A0A060REQ9</accession>
<feature type="transmembrane region" description="Helical" evidence="6">
    <location>
        <begin position="247"/>
        <end position="265"/>
    </location>
</feature>
<dbReference type="PANTHER" id="PTHR30619">
    <property type="entry name" value="DNA INTERNALIZATION/COMPETENCE PROTEIN COMEC/REC2"/>
    <property type="match status" value="1"/>
</dbReference>
<feature type="transmembrane region" description="Helical" evidence="6">
    <location>
        <begin position="216"/>
        <end position="240"/>
    </location>
</feature>
<evidence type="ECO:0000313" key="8">
    <source>
        <dbReference type="EMBL" id="CDN32914.1"/>
    </source>
</evidence>
<dbReference type="Proteomes" id="UP000027616">
    <property type="component" value="Chromosome I"/>
</dbReference>
<keyword evidence="9" id="KW-1185">Reference proteome</keyword>
<evidence type="ECO:0000256" key="3">
    <source>
        <dbReference type="ARBA" id="ARBA00022692"/>
    </source>
</evidence>
<dbReference type="EMBL" id="HG934468">
    <property type="protein sequence ID" value="CDN32914.1"/>
    <property type="molecule type" value="Genomic_DNA"/>
</dbReference>
<keyword evidence="4 6" id="KW-1133">Transmembrane helix</keyword>
<feature type="transmembrane region" description="Helical" evidence="6">
    <location>
        <begin position="386"/>
        <end position="409"/>
    </location>
</feature>
<dbReference type="Pfam" id="PF03772">
    <property type="entry name" value="Competence"/>
    <property type="match status" value="1"/>
</dbReference>
<gene>
    <name evidence="8" type="ORF">BN938_2848</name>
</gene>
<evidence type="ECO:0000256" key="4">
    <source>
        <dbReference type="ARBA" id="ARBA00022989"/>
    </source>
</evidence>
<evidence type="ECO:0000256" key="5">
    <source>
        <dbReference type="ARBA" id="ARBA00023136"/>
    </source>
</evidence>
<reference evidence="8 9" key="1">
    <citation type="journal article" date="2015" name="Genome Announc.">
        <title>Complete Genome Sequence of the Novel Leech Symbiont Mucinivorans hirudinis M3T.</title>
        <authorList>
            <person name="Nelson M.C."/>
            <person name="Bomar L."/>
            <person name="Graf J."/>
        </authorList>
    </citation>
    <scope>NUCLEOTIDE SEQUENCE [LARGE SCALE GENOMIC DNA]</scope>
    <source>
        <strain evidence="9">M3</strain>
    </source>
</reference>
<dbReference type="InterPro" id="IPR052159">
    <property type="entry name" value="Competence_DNA_uptake"/>
</dbReference>
<evidence type="ECO:0000259" key="7">
    <source>
        <dbReference type="Pfam" id="PF03772"/>
    </source>
</evidence>
<keyword evidence="3 6" id="KW-0812">Transmembrane</keyword>
<organism evidence="8 9">
    <name type="scientific">Mucinivorans hirudinis</name>
    <dbReference type="NCBI Taxonomy" id="1433126"/>
    <lineage>
        <taxon>Bacteria</taxon>
        <taxon>Pseudomonadati</taxon>
        <taxon>Bacteroidota</taxon>
        <taxon>Bacteroidia</taxon>
        <taxon>Bacteroidales</taxon>
        <taxon>Rikenellaceae</taxon>
        <taxon>Mucinivorans</taxon>
    </lineage>
</organism>
<dbReference type="NCBIfam" id="TIGR00360">
    <property type="entry name" value="ComEC_N-term"/>
    <property type="match status" value="1"/>
</dbReference>
<dbReference type="OrthoDB" id="9761531at2"/>
<evidence type="ECO:0000256" key="1">
    <source>
        <dbReference type="ARBA" id="ARBA00004651"/>
    </source>
</evidence>
<evidence type="ECO:0000256" key="6">
    <source>
        <dbReference type="SAM" id="Phobius"/>
    </source>
</evidence>
<feature type="transmembrane region" description="Helical" evidence="6">
    <location>
        <begin position="430"/>
        <end position="452"/>
    </location>
</feature>
<sequence length="457" mass="50933">MHRLPMIFAALPFALGILSQRENVWIAAIFSLLVIVFRKHLKPPVTISFFVLGFAAGRVSQTSVDIPLDKKTQTIVRVTGMPQLAGKWLRSEARIISFKDSTGEWREAHAKLLLNVDSALGLQLGDTLMIEAKHYSVFDYYIIKGIVSRVYVNGYQRIGTDTALLERMILLRGILSDKFDRIETTNENRALMQALTLGDRSEINRDQRDSYSRAGAAHLLAVSGLHVGIIFAVLSFLLGWLSLLRRGRYICGVVVIVLMWVYAALTGFSPSVLRAVLMFSLYQLSLLVERDANQLNTLLGAAFVLLLINPNYILDIGFQLSFTAMLGIILLYRPIFALWRSGIWRIAAVTLAAQIAVVPLSVYYFGTLPLVGLLVNLGLWLTVPSIMVLSLLYLVSGIGFVGTTAAWLCRLQNGFVSWCASQRWIAITDIVMPLWMLAAIYGGLIIIIIILMRKNLL</sequence>